<dbReference type="PROSITE" id="PS50222">
    <property type="entry name" value="EF_HAND_2"/>
    <property type="match status" value="1"/>
</dbReference>
<protein>
    <submittedName>
        <fullName evidence="3">Paraflagellar rod component</fullName>
    </submittedName>
</protein>
<sequence>MSATEAVVEPKAPDVCTEANERPPTESGVAAPVKRLFDLLQEDSKERVVRLLTAFRELTLLEQESLAQEMGVTLPKEEKWRAPCPLIARQPSGPSLEVRRRDPSYVALCPSVSSALRELGSKEAARRLPDADLRKLVEGALGEDGVYLTVPESDGEGCAAASERVGVVDDGKPPLLVRSRCYQALRLARDEEIETDAQYTRPRVLNVTGIPLEESDVWEWFNLLDVARNGTVGVDAFLTSVRELDRGFGTSSKVQEAFEDESRSLSVDGQLSFDKFAYLVTRFSRY</sequence>
<evidence type="ECO:0000256" key="1">
    <source>
        <dbReference type="SAM" id="MobiDB-lite"/>
    </source>
</evidence>
<feature type="region of interest" description="Disordered" evidence="1">
    <location>
        <begin position="1"/>
        <end position="28"/>
    </location>
</feature>
<feature type="domain" description="EF-hand" evidence="2">
    <location>
        <begin position="212"/>
        <end position="247"/>
    </location>
</feature>
<keyword evidence="3" id="KW-0966">Cell projection</keyword>
<name>A0A3L6LEW8_9TRYP</name>
<accession>A0A3L6LEW8</accession>
<dbReference type="EMBL" id="QSBY01000003">
    <property type="protein sequence ID" value="RHW73897.1"/>
    <property type="molecule type" value="Genomic_DNA"/>
</dbReference>
<evidence type="ECO:0000313" key="3">
    <source>
        <dbReference type="EMBL" id="RHW73897.1"/>
    </source>
</evidence>
<reference evidence="3" key="1">
    <citation type="submission" date="2018-09" db="EMBL/GenBank/DDBJ databases">
        <title>whole genome sequence of T. equiperdum IVM-t1 strain.</title>
        <authorList>
            <person name="Suganuma K."/>
        </authorList>
    </citation>
    <scope>NUCLEOTIDE SEQUENCE [LARGE SCALE GENOMIC DNA]</scope>
    <source>
        <strain evidence="3">IVM-t1</strain>
    </source>
</reference>
<organism evidence="3">
    <name type="scientific">Trypanosoma brucei equiperdum</name>
    <dbReference type="NCBI Taxonomy" id="630700"/>
    <lineage>
        <taxon>Eukaryota</taxon>
        <taxon>Discoba</taxon>
        <taxon>Euglenozoa</taxon>
        <taxon>Kinetoplastea</taxon>
        <taxon>Metakinetoplastina</taxon>
        <taxon>Trypanosomatida</taxon>
        <taxon>Trypanosomatidae</taxon>
        <taxon>Trypanosoma</taxon>
    </lineage>
</organism>
<gene>
    <name evidence="3" type="primary">PFC6</name>
    <name evidence="3" type="ORF">DPX39_030037200</name>
</gene>
<keyword evidence="3" id="KW-0282">Flagellum</keyword>
<dbReference type="Proteomes" id="UP000266743">
    <property type="component" value="Chromosome 3"/>
</dbReference>
<dbReference type="SUPFAM" id="SSF47473">
    <property type="entry name" value="EF-hand"/>
    <property type="match status" value="1"/>
</dbReference>
<dbReference type="GO" id="GO:0005509">
    <property type="term" value="F:calcium ion binding"/>
    <property type="evidence" value="ECO:0007669"/>
    <property type="project" value="InterPro"/>
</dbReference>
<proteinExistence type="predicted"/>
<dbReference type="AlphaFoldDB" id="A0A3L6LEW8"/>
<evidence type="ECO:0000259" key="2">
    <source>
        <dbReference type="PROSITE" id="PS50222"/>
    </source>
</evidence>
<comment type="caution">
    <text evidence="3">The sequence shown here is derived from an EMBL/GenBank/DDBJ whole genome shotgun (WGS) entry which is preliminary data.</text>
</comment>
<dbReference type="InterPro" id="IPR002048">
    <property type="entry name" value="EF_hand_dom"/>
</dbReference>
<dbReference type="InterPro" id="IPR011992">
    <property type="entry name" value="EF-hand-dom_pair"/>
</dbReference>
<keyword evidence="3" id="KW-0969">Cilium</keyword>